<comment type="caution">
    <text evidence="2">The sequence shown here is derived from an EMBL/GenBank/DDBJ whole genome shotgun (WGS) entry which is preliminary data.</text>
</comment>
<protein>
    <recommendedName>
        <fullName evidence="1">Dinitrogenase iron-molybdenum cofactor biosynthesis domain-containing protein</fullName>
    </recommendedName>
</protein>
<evidence type="ECO:0000313" key="2">
    <source>
        <dbReference type="EMBL" id="PJB15933.1"/>
    </source>
</evidence>
<dbReference type="Gene3D" id="3.30.420.130">
    <property type="entry name" value="Dinitrogenase iron-molybdenum cofactor biosynthesis domain"/>
    <property type="match status" value="1"/>
</dbReference>
<feature type="non-terminal residue" evidence="2">
    <location>
        <position position="137"/>
    </location>
</feature>
<evidence type="ECO:0000259" key="1">
    <source>
        <dbReference type="Pfam" id="PF02579"/>
    </source>
</evidence>
<dbReference type="EMBL" id="PFUO01000133">
    <property type="protein sequence ID" value="PJB15933.1"/>
    <property type="molecule type" value="Genomic_DNA"/>
</dbReference>
<dbReference type="PANTHER" id="PTHR42983">
    <property type="entry name" value="DINITROGENASE IRON-MOLYBDENUM COFACTOR PROTEIN-RELATED"/>
    <property type="match status" value="1"/>
</dbReference>
<dbReference type="InterPro" id="IPR003731">
    <property type="entry name" value="Di-Nase_FeMo-co_biosynth"/>
</dbReference>
<evidence type="ECO:0000313" key="3">
    <source>
        <dbReference type="Proteomes" id="UP000230611"/>
    </source>
</evidence>
<dbReference type="PANTHER" id="PTHR42983:SF1">
    <property type="entry name" value="IRON-MOLYBDENUM PROTEIN"/>
    <property type="match status" value="1"/>
</dbReference>
<name>A0A2M8AEC0_9BACT</name>
<proteinExistence type="predicted"/>
<dbReference type="Proteomes" id="UP000230611">
    <property type="component" value="Unassembled WGS sequence"/>
</dbReference>
<dbReference type="InterPro" id="IPR033913">
    <property type="entry name" value="MTH1175_dom"/>
</dbReference>
<organism evidence="2 3">
    <name type="scientific">Candidatus Falkowbacteria bacterium CG_4_9_14_3_um_filter_38_19</name>
    <dbReference type="NCBI Taxonomy" id="1974559"/>
    <lineage>
        <taxon>Bacteria</taxon>
        <taxon>Candidatus Falkowiibacteriota</taxon>
    </lineage>
</organism>
<sequence length="137" mass="15324">MRVAVSSTGEKLTDNISEVFARCPYFIIAEIKDQKIDKTEIIENKSTDQMSEAGISAAQLMAEKNVNAVITGNVGPRAFDVLKQFNIEIYTGSGIIKEVLQKFINGKLKKIEINMITLTDENFEKEVIKNEKPILVD</sequence>
<dbReference type="InterPro" id="IPR036105">
    <property type="entry name" value="DiNase_FeMo-co_biosyn_sf"/>
</dbReference>
<reference evidence="3" key="1">
    <citation type="submission" date="2017-09" db="EMBL/GenBank/DDBJ databases">
        <title>Depth-based differentiation of microbial function through sediment-hosted aquifers and enrichment of novel symbionts in the deep terrestrial subsurface.</title>
        <authorList>
            <person name="Probst A.J."/>
            <person name="Ladd B."/>
            <person name="Jarett J.K."/>
            <person name="Geller-Mcgrath D.E."/>
            <person name="Sieber C.M.K."/>
            <person name="Emerson J.B."/>
            <person name="Anantharaman K."/>
            <person name="Thomas B.C."/>
            <person name="Malmstrom R."/>
            <person name="Stieglmeier M."/>
            <person name="Klingl A."/>
            <person name="Woyke T."/>
            <person name="Ryan C.M."/>
            <person name="Banfield J.F."/>
        </authorList>
    </citation>
    <scope>NUCLEOTIDE SEQUENCE [LARGE SCALE GENOMIC DNA]</scope>
</reference>
<gene>
    <name evidence="2" type="ORF">CO116_02975</name>
</gene>
<dbReference type="CDD" id="cd00851">
    <property type="entry name" value="MTH1175"/>
    <property type="match status" value="1"/>
</dbReference>
<dbReference type="SUPFAM" id="SSF53146">
    <property type="entry name" value="Nitrogenase accessory factor-like"/>
    <property type="match status" value="1"/>
</dbReference>
<dbReference type="Pfam" id="PF02579">
    <property type="entry name" value="Nitro_FeMo-Co"/>
    <property type="match status" value="1"/>
</dbReference>
<accession>A0A2M8AEC0</accession>
<feature type="domain" description="Dinitrogenase iron-molybdenum cofactor biosynthesis" evidence="1">
    <location>
        <begin position="14"/>
        <end position="104"/>
    </location>
</feature>
<dbReference type="AlphaFoldDB" id="A0A2M8AEC0"/>